<dbReference type="GO" id="GO:0032259">
    <property type="term" value="P:methylation"/>
    <property type="evidence" value="ECO:0007669"/>
    <property type="project" value="UniProtKB-KW"/>
</dbReference>
<dbReference type="Gene3D" id="3.30.950.10">
    <property type="entry name" value="Methyltransferase, Cobalt-precorrin-4 Transmethylase, Domain 2"/>
    <property type="match status" value="1"/>
</dbReference>
<dbReference type="InterPro" id="IPR003043">
    <property type="entry name" value="Uropor_MeTrfase_CS"/>
</dbReference>
<comment type="caution">
    <text evidence="12">The sequence shown here is derived from an EMBL/GenBank/DDBJ whole genome shotgun (WGS) entry which is preliminary data.</text>
</comment>
<dbReference type="Gene3D" id="3.40.1010.10">
    <property type="entry name" value="Cobalt-precorrin-4 Transmethylase, Domain 1"/>
    <property type="match status" value="1"/>
</dbReference>
<dbReference type="InterPro" id="IPR006366">
    <property type="entry name" value="CobA/CysG_C"/>
</dbReference>
<dbReference type="FunFam" id="3.30.950.10:FF:000001">
    <property type="entry name" value="Siroheme synthase"/>
    <property type="match status" value="1"/>
</dbReference>
<comment type="pathway">
    <text evidence="8">Porphyrin-containing compound metabolism; siroheme biosynthesis; precorrin-2 from uroporphyrinogen III: step 1/1.</text>
</comment>
<gene>
    <name evidence="12" type="primary">cobA</name>
    <name evidence="12" type="ORF">GWO12_16095</name>
</gene>
<dbReference type="InterPro" id="IPR014777">
    <property type="entry name" value="4pyrrole_Mease_sub1"/>
</dbReference>
<dbReference type="GO" id="GO:0004851">
    <property type="term" value="F:uroporphyrin-III C-methyltransferase activity"/>
    <property type="evidence" value="ECO:0007669"/>
    <property type="project" value="UniProtKB-EC"/>
</dbReference>
<dbReference type="InterPro" id="IPR014776">
    <property type="entry name" value="4pyrrole_Mease_sub2"/>
</dbReference>
<dbReference type="GO" id="GO:0019354">
    <property type="term" value="P:siroheme biosynthetic process"/>
    <property type="evidence" value="ECO:0007669"/>
    <property type="project" value="InterPro"/>
</dbReference>
<dbReference type="InterPro" id="IPR000878">
    <property type="entry name" value="4pyrrol_Mease"/>
</dbReference>
<evidence type="ECO:0000256" key="6">
    <source>
        <dbReference type="ARBA" id="ARBA00022691"/>
    </source>
</evidence>
<dbReference type="CDD" id="cd11642">
    <property type="entry name" value="SUMT"/>
    <property type="match status" value="1"/>
</dbReference>
<evidence type="ECO:0000256" key="7">
    <source>
        <dbReference type="ARBA" id="ARBA00023244"/>
    </source>
</evidence>
<dbReference type="PROSITE" id="PS00839">
    <property type="entry name" value="SUMT_1"/>
    <property type="match status" value="1"/>
</dbReference>
<dbReference type="SUPFAM" id="SSF53790">
    <property type="entry name" value="Tetrapyrrole methylase"/>
    <property type="match status" value="1"/>
</dbReference>
<evidence type="ECO:0000256" key="1">
    <source>
        <dbReference type="ARBA" id="ARBA00005879"/>
    </source>
</evidence>
<keyword evidence="6" id="KW-0949">S-adenosyl-L-methionine</keyword>
<dbReference type="EMBL" id="JAACAK010000135">
    <property type="protein sequence ID" value="NIR76602.1"/>
    <property type="molecule type" value="Genomic_DNA"/>
</dbReference>
<evidence type="ECO:0000256" key="2">
    <source>
        <dbReference type="ARBA" id="ARBA00012162"/>
    </source>
</evidence>
<sequence length="259" mass="27018">MDASTVYLVGAGPGDPELLTVKARRLLDEADVVVYDRLVSEAVLALIPPGTARISVGKQPRDHPVPQSEISRLLVGLARHGRTVVRLKGGDPFIFGRGSEEAAVLAAHGIRFEVVPGITSASGCAAAIGVPLTHRGLASGVRFVTGHCRSDMELGLDWRGLADPDTTLVVYMAMANIDRIAKRLIAHGLAESTPAAAINNGTRPEQRHVISTLGQVAQRAAAAGFAGPVLFVVGRVVALGDVLAGQARDPEAEQRAGLA</sequence>
<dbReference type="InterPro" id="IPR035996">
    <property type="entry name" value="4pyrrol_Methylase_sf"/>
</dbReference>
<keyword evidence="5 10" id="KW-0808">Transferase</keyword>
<evidence type="ECO:0000256" key="5">
    <source>
        <dbReference type="ARBA" id="ARBA00022679"/>
    </source>
</evidence>
<keyword evidence="7" id="KW-0627">Porphyrin biosynthesis</keyword>
<dbReference type="GO" id="GO:0009236">
    <property type="term" value="P:cobalamin biosynthetic process"/>
    <property type="evidence" value="ECO:0007669"/>
    <property type="project" value="UniProtKB-KW"/>
</dbReference>
<proteinExistence type="inferred from homology"/>
<evidence type="ECO:0000313" key="12">
    <source>
        <dbReference type="EMBL" id="NIR76602.1"/>
    </source>
</evidence>
<dbReference type="EC" id="2.1.1.107" evidence="2"/>
<name>A0AAE4ZC47_9BACT</name>
<comment type="pathway">
    <text evidence="9">Cofactor biosynthesis; adenosylcobalamin biosynthesis; precorrin-2 from uroporphyrinogen III: step 1/1.</text>
</comment>
<dbReference type="FunFam" id="3.40.1010.10:FF:000001">
    <property type="entry name" value="Siroheme synthase"/>
    <property type="match status" value="1"/>
</dbReference>
<comment type="similarity">
    <text evidence="1 10">Belongs to the precorrin methyltransferase family.</text>
</comment>
<keyword evidence="4 10" id="KW-0489">Methyltransferase</keyword>
<organism evidence="12 13">
    <name type="scientific">Candidatus Kutchimonas denitrificans</name>
    <dbReference type="NCBI Taxonomy" id="3056748"/>
    <lineage>
        <taxon>Bacteria</taxon>
        <taxon>Pseudomonadati</taxon>
        <taxon>Gemmatimonadota</taxon>
        <taxon>Gemmatimonadia</taxon>
        <taxon>Candidatus Palauibacterales</taxon>
        <taxon>Candidatus Palauibacteraceae</taxon>
        <taxon>Candidatus Kutchimonas</taxon>
    </lineage>
</organism>
<evidence type="ECO:0000256" key="4">
    <source>
        <dbReference type="ARBA" id="ARBA00022603"/>
    </source>
</evidence>
<feature type="domain" description="Tetrapyrrole methylase" evidence="11">
    <location>
        <begin position="5"/>
        <end position="216"/>
    </location>
</feature>
<evidence type="ECO:0000256" key="3">
    <source>
        <dbReference type="ARBA" id="ARBA00022573"/>
    </source>
</evidence>
<protein>
    <recommendedName>
        <fullName evidence="2">uroporphyrinogen-III C-methyltransferase</fullName>
        <ecNumber evidence="2">2.1.1.107</ecNumber>
    </recommendedName>
</protein>
<evidence type="ECO:0000256" key="9">
    <source>
        <dbReference type="ARBA" id="ARBA00060548"/>
    </source>
</evidence>
<dbReference type="InterPro" id="IPR050161">
    <property type="entry name" value="Siro_Cobalamin_biosynth"/>
</dbReference>
<dbReference type="PANTHER" id="PTHR45790">
    <property type="entry name" value="SIROHEME SYNTHASE-RELATED"/>
    <property type="match status" value="1"/>
</dbReference>
<accession>A0AAE4ZC47</accession>
<dbReference type="Proteomes" id="UP000702544">
    <property type="component" value="Unassembled WGS sequence"/>
</dbReference>
<evidence type="ECO:0000313" key="13">
    <source>
        <dbReference type="Proteomes" id="UP000702544"/>
    </source>
</evidence>
<reference evidence="12 13" key="1">
    <citation type="submission" date="2020-01" db="EMBL/GenBank/DDBJ databases">
        <title>Genomes assembled from Gulf of Kutch pelagic sediment metagenomes.</title>
        <authorList>
            <person name="Chandrashekar M."/>
            <person name="Mahajan M.S."/>
            <person name="Dave K.J."/>
            <person name="Vatsa P."/>
            <person name="Nathani N.M."/>
        </authorList>
    </citation>
    <scope>NUCLEOTIDE SEQUENCE [LARGE SCALE GENOMIC DNA]</scope>
    <source>
        <strain evidence="12">KS3-K002</strain>
    </source>
</reference>
<keyword evidence="3" id="KW-0169">Cobalamin biosynthesis</keyword>
<dbReference type="PROSITE" id="PS00840">
    <property type="entry name" value="SUMT_2"/>
    <property type="match status" value="1"/>
</dbReference>
<evidence type="ECO:0000256" key="8">
    <source>
        <dbReference type="ARBA" id="ARBA00025705"/>
    </source>
</evidence>
<dbReference type="NCBIfam" id="NF004790">
    <property type="entry name" value="PRK06136.1"/>
    <property type="match status" value="1"/>
</dbReference>
<dbReference type="Pfam" id="PF00590">
    <property type="entry name" value="TP_methylase"/>
    <property type="match status" value="1"/>
</dbReference>
<dbReference type="PANTHER" id="PTHR45790:SF3">
    <property type="entry name" value="S-ADENOSYL-L-METHIONINE-DEPENDENT UROPORPHYRINOGEN III METHYLTRANSFERASE, CHLOROPLASTIC"/>
    <property type="match status" value="1"/>
</dbReference>
<evidence type="ECO:0000256" key="10">
    <source>
        <dbReference type="RuleBase" id="RU003960"/>
    </source>
</evidence>
<dbReference type="NCBIfam" id="TIGR01469">
    <property type="entry name" value="cobA_cysG_Cterm"/>
    <property type="match status" value="1"/>
</dbReference>
<evidence type="ECO:0000259" key="11">
    <source>
        <dbReference type="Pfam" id="PF00590"/>
    </source>
</evidence>
<dbReference type="AlphaFoldDB" id="A0AAE4ZC47"/>